<sequence>MQFFRLEQKSQCTEISMQIPPSSPSSLFDHDVTSTILQLCRPIGIMCILMGLLTGGFGVVRFFSVQHMLTKDQFPVTRVTVVVLMVINLSILILLLVLCFKVSL</sequence>
<keyword evidence="3" id="KW-1185">Reference proteome</keyword>
<evidence type="ECO:0000313" key="2">
    <source>
        <dbReference type="EMBL" id="EDK46901.1"/>
    </source>
</evidence>
<dbReference type="AlphaFoldDB" id="A5E643"/>
<feature type="transmembrane region" description="Helical" evidence="1">
    <location>
        <begin position="43"/>
        <end position="64"/>
    </location>
</feature>
<evidence type="ECO:0000313" key="3">
    <source>
        <dbReference type="Proteomes" id="UP000001996"/>
    </source>
</evidence>
<evidence type="ECO:0008006" key="4">
    <source>
        <dbReference type="Google" id="ProtNLM"/>
    </source>
</evidence>
<dbReference type="PANTHER" id="PTHR34187">
    <property type="entry name" value="FGR18P"/>
    <property type="match status" value="1"/>
</dbReference>
<keyword evidence="1" id="KW-0472">Membrane</keyword>
<dbReference type="OrthoDB" id="199599at2759"/>
<dbReference type="EMBL" id="CH981531">
    <property type="protein sequence ID" value="EDK46901.1"/>
    <property type="molecule type" value="Genomic_DNA"/>
</dbReference>
<reference evidence="2 3" key="1">
    <citation type="journal article" date="2009" name="Nature">
        <title>Evolution of pathogenicity and sexual reproduction in eight Candida genomes.</title>
        <authorList>
            <person name="Butler G."/>
            <person name="Rasmussen M.D."/>
            <person name="Lin M.F."/>
            <person name="Santos M.A."/>
            <person name="Sakthikumar S."/>
            <person name="Munro C.A."/>
            <person name="Rheinbay E."/>
            <person name="Grabherr M."/>
            <person name="Forche A."/>
            <person name="Reedy J.L."/>
            <person name="Agrafioti I."/>
            <person name="Arnaud M.B."/>
            <person name="Bates S."/>
            <person name="Brown A.J."/>
            <person name="Brunke S."/>
            <person name="Costanzo M.C."/>
            <person name="Fitzpatrick D.A."/>
            <person name="de Groot P.W."/>
            <person name="Harris D."/>
            <person name="Hoyer L.L."/>
            <person name="Hube B."/>
            <person name="Klis F.M."/>
            <person name="Kodira C."/>
            <person name="Lennard N."/>
            <person name="Logue M.E."/>
            <person name="Martin R."/>
            <person name="Neiman A.M."/>
            <person name="Nikolaou E."/>
            <person name="Quail M.A."/>
            <person name="Quinn J."/>
            <person name="Santos M.C."/>
            <person name="Schmitzberger F.F."/>
            <person name="Sherlock G."/>
            <person name="Shah P."/>
            <person name="Silverstein K.A."/>
            <person name="Skrzypek M.S."/>
            <person name="Soll D."/>
            <person name="Staggs R."/>
            <person name="Stansfield I."/>
            <person name="Stumpf M.P."/>
            <person name="Sudbery P.E."/>
            <person name="Srikantha T."/>
            <person name="Zeng Q."/>
            <person name="Berman J."/>
            <person name="Berriman M."/>
            <person name="Heitman J."/>
            <person name="Gow N.A."/>
            <person name="Lorenz M.C."/>
            <person name="Birren B.W."/>
            <person name="Kellis M."/>
            <person name="Cuomo C.A."/>
        </authorList>
    </citation>
    <scope>NUCLEOTIDE SEQUENCE [LARGE SCALE GENOMIC DNA]</scope>
    <source>
        <strain evidence="3">ATCC 11503 / BCRC 21390 / CBS 2605 / JCM 1781 / NBRC 1676 / NRRL YB-4239</strain>
    </source>
</reference>
<feature type="transmembrane region" description="Helical" evidence="1">
    <location>
        <begin position="76"/>
        <end position="100"/>
    </location>
</feature>
<dbReference type="InterPro" id="IPR052053">
    <property type="entry name" value="IM_YidH-like"/>
</dbReference>
<dbReference type="HOGENOM" id="CLU_053359_3_2_1"/>
<gene>
    <name evidence="2" type="ORF">LELG_05082</name>
</gene>
<dbReference type="PANTHER" id="PTHR34187:SF2">
    <property type="entry name" value="DUF202 DOMAIN-CONTAINING PROTEIN"/>
    <property type="match status" value="1"/>
</dbReference>
<evidence type="ECO:0000256" key="1">
    <source>
        <dbReference type="SAM" id="Phobius"/>
    </source>
</evidence>
<keyword evidence="1" id="KW-1133">Transmembrane helix</keyword>
<accession>A5E643</accession>
<dbReference type="GeneID" id="5230879"/>
<name>A5E643_LODEL</name>
<organism evidence="2 3">
    <name type="scientific">Lodderomyces elongisporus (strain ATCC 11503 / CBS 2605 / JCM 1781 / NBRC 1676 / NRRL YB-4239)</name>
    <name type="common">Yeast</name>
    <name type="synonym">Saccharomyces elongisporus</name>
    <dbReference type="NCBI Taxonomy" id="379508"/>
    <lineage>
        <taxon>Eukaryota</taxon>
        <taxon>Fungi</taxon>
        <taxon>Dikarya</taxon>
        <taxon>Ascomycota</taxon>
        <taxon>Saccharomycotina</taxon>
        <taxon>Pichiomycetes</taxon>
        <taxon>Debaryomycetaceae</taxon>
        <taxon>Candida/Lodderomyces clade</taxon>
        <taxon>Lodderomyces</taxon>
    </lineage>
</organism>
<dbReference type="VEuPathDB" id="FungiDB:LELG_05082"/>
<dbReference type="InParanoid" id="A5E643"/>
<proteinExistence type="predicted"/>
<protein>
    <recommendedName>
        <fullName evidence="4">DUF202 domain-containing protein</fullName>
    </recommendedName>
</protein>
<keyword evidence="1" id="KW-0812">Transmembrane</keyword>
<dbReference type="Proteomes" id="UP000001996">
    <property type="component" value="Unassembled WGS sequence"/>
</dbReference>
<dbReference type="KEGG" id="lel:PVL30_005218"/>